<dbReference type="EMBL" id="DXBV01000107">
    <property type="protein sequence ID" value="HIZ31624.1"/>
    <property type="molecule type" value="Genomic_DNA"/>
</dbReference>
<evidence type="ECO:0000256" key="1">
    <source>
        <dbReference type="SAM" id="Phobius"/>
    </source>
</evidence>
<proteinExistence type="predicted"/>
<reference evidence="2" key="2">
    <citation type="submission" date="2021-04" db="EMBL/GenBank/DDBJ databases">
        <authorList>
            <person name="Gilroy R."/>
        </authorList>
    </citation>
    <scope>NUCLEOTIDE SEQUENCE</scope>
    <source>
        <strain evidence="2">ChiGjej4B4-18154</strain>
    </source>
</reference>
<keyword evidence="1" id="KW-0472">Membrane</keyword>
<gene>
    <name evidence="2" type="ORF">H9813_10410</name>
</gene>
<comment type="caution">
    <text evidence="2">The sequence shown here is derived from an EMBL/GenBank/DDBJ whole genome shotgun (WGS) entry which is preliminary data.</text>
</comment>
<dbReference type="AlphaFoldDB" id="A0A9D2E615"/>
<protein>
    <submittedName>
        <fullName evidence="2">Uncharacterized protein</fullName>
    </submittedName>
</protein>
<accession>A0A9D2E615</accession>
<evidence type="ECO:0000313" key="3">
    <source>
        <dbReference type="Proteomes" id="UP000824035"/>
    </source>
</evidence>
<keyword evidence="1" id="KW-1133">Transmembrane helix</keyword>
<reference evidence="2" key="1">
    <citation type="journal article" date="2021" name="PeerJ">
        <title>Extensive microbial diversity within the chicken gut microbiome revealed by metagenomics and culture.</title>
        <authorList>
            <person name="Gilroy R."/>
            <person name="Ravi A."/>
            <person name="Getino M."/>
            <person name="Pursley I."/>
            <person name="Horton D.L."/>
            <person name="Alikhan N.F."/>
            <person name="Baker D."/>
            <person name="Gharbi K."/>
            <person name="Hall N."/>
            <person name="Watson M."/>
            <person name="Adriaenssens E.M."/>
            <person name="Foster-Nyarko E."/>
            <person name="Jarju S."/>
            <person name="Secka A."/>
            <person name="Antonio M."/>
            <person name="Oren A."/>
            <person name="Chaudhuri R.R."/>
            <person name="La Ragione R."/>
            <person name="Hildebrand F."/>
            <person name="Pallen M.J."/>
        </authorList>
    </citation>
    <scope>NUCLEOTIDE SEQUENCE</scope>
    <source>
        <strain evidence="2">ChiGjej4B4-18154</strain>
    </source>
</reference>
<feature type="transmembrane region" description="Helical" evidence="1">
    <location>
        <begin position="28"/>
        <end position="47"/>
    </location>
</feature>
<dbReference type="Proteomes" id="UP000824035">
    <property type="component" value="Unassembled WGS sequence"/>
</dbReference>
<keyword evidence="1" id="KW-0812">Transmembrane</keyword>
<feature type="transmembrane region" description="Helical" evidence="1">
    <location>
        <begin position="54"/>
        <end position="73"/>
    </location>
</feature>
<evidence type="ECO:0000313" key="2">
    <source>
        <dbReference type="EMBL" id="HIZ31624.1"/>
    </source>
</evidence>
<name>A0A9D2E615_9FIRM</name>
<organism evidence="2 3">
    <name type="scientific">Candidatus Allofournierella merdipullorum</name>
    <dbReference type="NCBI Taxonomy" id="2838595"/>
    <lineage>
        <taxon>Bacteria</taxon>
        <taxon>Bacillati</taxon>
        <taxon>Bacillota</taxon>
        <taxon>Clostridia</taxon>
        <taxon>Eubacteriales</taxon>
        <taxon>Oscillospiraceae</taxon>
        <taxon>Allofournierella</taxon>
    </lineage>
</organism>
<sequence length="76" mass="7988">MNELWFQILICFLAGAGAGLGSAPPLVPLALCVVFTLFWAQLAARIAARADSLLLNRLTGAILTAVGLLLLVLNLL</sequence>